<reference evidence="1 2" key="1">
    <citation type="submission" date="2019-06" db="EMBL/GenBank/DDBJ databases">
        <title>Whole genome shotgun sequence of Brevibacillus parabrevis NBRC 12334.</title>
        <authorList>
            <person name="Hosoyama A."/>
            <person name="Uohara A."/>
            <person name="Ohji S."/>
            <person name="Ichikawa N."/>
        </authorList>
    </citation>
    <scope>NUCLEOTIDE SEQUENCE [LARGE SCALE GENOMIC DNA]</scope>
    <source>
        <strain evidence="1 2">NBRC 12334</strain>
    </source>
</reference>
<gene>
    <name evidence="1" type="ORF">BPA01_09590</name>
</gene>
<dbReference type="EMBL" id="BJMH01000003">
    <property type="protein sequence ID" value="GEB31379.1"/>
    <property type="molecule type" value="Genomic_DNA"/>
</dbReference>
<evidence type="ECO:0000313" key="1">
    <source>
        <dbReference type="EMBL" id="GEB31379.1"/>
    </source>
</evidence>
<protein>
    <submittedName>
        <fullName evidence="1">Uncharacterized protein</fullName>
    </submittedName>
</protein>
<evidence type="ECO:0000313" key="2">
    <source>
        <dbReference type="Proteomes" id="UP000316882"/>
    </source>
</evidence>
<proteinExistence type="predicted"/>
<comment type="caution">
    <text evidence="1">The sequence shown here is derived from an EMBL/GenBank/DDBJ whole genome shotgun (WGS) entry which is preliminary data.</text>
</comment>
<organism evidence="1 2">
    <name type="scientific">Brevibacillus parabrevis</name>
    <dbReference type="NCBI Taxonomy" id="54914"/>
    <lineage>
        <taxon>Bacteria</taxon>
        <taxon>Bacillati</taxon>
        <taxon>Bacillota</taxon>
        <taxon>Bacilli</taxon>
        <taxon>Bacillales</taxon>
        <taxon>Paenibacillaceae</taxon>
        <taxon>Brevibacillus</taxon>
    </lineage>
</organism>
<accession>A0A4Y3PJS3</accession>
<name>A0A4Y3PJS3_BREPA</name>
<dbReference type="Proteomes" id="UP000316882">
    <property type="component" value="Unassembled WGS sequence"/>
</dbReference>
<sequence length="101" mass="11464">MLTRMAVYQLQRSVLAAASLTEKHQSLAPPIADDSHAHSWKPLHFASEDSFMQHSCQIANFYPSLAQKRLDLFPEKRSSIQQFAENACARSIRCERSSSKQ</sequence>
<keyword evidence="2" id="KW-1185">Reference proteome</keyword>
<dbReference type="AlphaFoldDB" id="A0A4Y3PJS3"/>